<dbReference type="Proteomes" id="UP000092971">
    <property type="component" value="Chromosome"/>
</dbReference>
<evidence type="ECO:0000256" key="1">
    <source>
        <dbReference type="SAM" id="Phobius"/>
    </source>
</evidence>
<accession>A0A1B1YFI8</accession>
<evidence type="ECO:0000313" key="4">
    <source>
        <dbReference type="Proteomes" id="UP000092971"/>
    </source>
</evidence>
<feature type="domain" description="YcxB-like C-terminal" evidence="2">
    <location>
        <begin position="69"/>
        <end position="118"/>
    </location>
</feature>
<proteinExistence type="predicted"/>
<dbReference type="AlphaFoldDB" id="A0A1B1YFI8"/>
<keyword evidence="1" id="KW-0812">Transmembrane</keyword>
<keyword evidence="1" id="KW-0472">Membrane</keyword>
<reference evidence="3 4" key="1">
    <citation type="submission" date="2016-02" db="EMBL/GenBank/DDBJ databases">
        <title>Comparison of Clostridium stercorarium subspecies using comparative genomics and transcriptomics.</title>
        <authorList>
            <person name="Schellenberg J."/>
            <person name="Thallinger G."/>
            <person name="Levin D.B."/>
            <person name="Zhang X."/>
            <person name="Alvare G."/>
            <person name="Fristensky B."/>
            <person name="Sparling R."/>
        </authorList>
    </citation>
    <scope>NUCLEOTIDE SEQUENCE [LARGE SCALE GENOMIC DNA]</scope>
    <source>
        <strain evidence="3 4">DSM 2910</strain>
    </source>
</reference>
<sequence length="134" mass="15755">MVIVFDNGNFSAVKFILGWVFLYAVAVLTVVLKVERVNAKRVKTDKTGTFDNVNTLKFYVDRIVFENDALRSKGELKYNQFYAVLESKDCFILYLTANQATLIRKKDVENLNLFKDFLLKNSRKYIKRYKLRFT</sequence>
<evidence type="ECO:0000313" key="3">
    <source>
        <dbReference type="EMBL" id="ANW99510.1"/>
    </source>
</evidence>
<name>A0A1B1YFI8_THEST</name>
<evidence type="ECO:0000259" key="2">
    <source>
        <dbReference type="Pfam" id="PF14317"/>
    </source>
</evidence>
<dbReference type="EMBL" id="CP014672">
    <property type="protein sequence ID" value="ANW99510.1"/>
    <property type="molecule type" value="Genomic_DNA"/>
</dbReference>
<dbReference type="InterPro" id="IPR025588">
    <property type="entry name" value="YcxB-like_C"/>
</dbReference>
<organism evidence="3 4">
    <name type="scientific">Thermoclostridium stercorarium subsp. thermolacticum DSM 2910</name>
    <dbReference type="NCBI Taxonomy" id="1121336"/>
    <lineage>
        <taxon>Bacteria</taxon>
        <taxon>Bacillati</taxon>
        <taxon>Bacillota</taxon>
        <taxon>Clostridia</taxon>
        <taxon>Eubacteriales</taxon>
        <taxon>Oscillospiraceae</taxon>
        <taxon>Thermoclostridium</taxon>
    </lineage>
</organism>
<dbReference type="Pfam" id="PF14317">
    <property type="entry name" value="YcxB"/>
    <property type="match status" value="1"/>
</dbReference>
<keyword evidence="1" id="KW-1133">Transmembrane helix</keyword>
<dbReference type="OrthoDB" id="1706509at2"/>
<protein>
    <recommendedName>
        <fullName evidence="2">YcxB-like C-terminal domain-containing protein</fullName>
    </recommendedName>
</protein>
<feature type="transmembrane region" description="Helical" evidence="1">
    <location>
        <begin position="12"/>
        <end position="32"/>
    </location>
</feature>
<dbReference type="RefSeq" id="WP_015359915.1">
    <property type="nucleotide sequence ID" value="NZ_CP014672.1"/>
</dbReference>
<gene>
    <name evidence="3" type="ORF">CSTERTH_10955</name>
</gene>